<evidence type="ECO:0000313" key="2">
    <source>
        <dbReference type="Proteomes" id="UP000248326"/>
    </source>
</evidence>
<evidence type="ECO:0000313" key="1">
    <source>
        <dbReference type="EMBL" id="PYE55701.1"/>
    </source>
</evidence>
<gene>
    <name evidence="1" type="ORF">DES52_10264</name>
</gene>
<name>A0A318S916_9DEIO</name>
<reference evidence="1 2" key="1">
    <citation type="submission" date="2018-06" db="EMBL/GenBank/DDBJ databases">
        <title>Genomic Encyclopedia of Type Strains, Phase IV (KMG-IV): sequencing the most valuable type-strain genomes for metagenomic binning, comparative biology and taxonomic classification.</title>
        <authorList>
            <person name="Goeker M."/>
        </authorList>
    </citation>
    <scope>NUCLEOTIDE SEQUENCE [LARGE SCALE GENOMIC DNA]</scope>
    <source>
        <strain evidence="1 2">DSM 18048</strain>
    </source>
</reference>
<proteinExistence type="predicted"/>
<keyword evidence="2" id="KW-1185">Reference proteome</keyword>
<organism evidence="1 2">
    <name type="scientific">Deinococcus yavapaiensis KR-236</name>
    <dbReference type="NCBI Taxonomy" id="694435"/>
    <lineage>
        <taxon>Bacteria</taxon>
        <taxon>Thermotogati</taxon>
        <taxon>Deinococcota</taxon>
        <taxon>Deinococci</taxon>
        <taxon>Deinococcales</taxon>
        <taxon>Deinococcaceae</taxon>
        <taxon>Deinococcus</taxon>
    </lineage>
</organism>
<protein>
    <submittedName>
        <fullName evidence="1">Uncharacterized protein</fullName>
    </submittedName>
</protein>
<sequence>MSMRPEELLEATKEHLRHLHAEADLERRLSPLERPKTILKWRRFFIPVLLPTVERLAP</sequence>
<dbReference type="Proteomes" id="UP000248326">
    <property type="component" value="Unassembled WGS sequence"/>
</dbReference>
<dbReference type="AlphaFoldDB" id="A0A318S916"/>
<comment type="caution">
    <text evidence="1">The sequence shown here is derived from an EMBL/GenBank/DDBJ whole genome shotgun (WGS) entry which is preliminary data.</text>
</comment>
<accession>A0A318S916</accession>
<dbReference type="EMBL" id="QJSX01000002">
    <property type="protein sequence ID" value="PYE55701.1"/>
    <property type="molecule type" value="Genomic_DNA"/>
</dbReference>